<organism evidence="2 3">
    <name type="scientific">Brevundimonas mediterranea</name>
    <dbReference type="NCBI Taxonomy" id="74329"/>
    <lineage>
        <taxon>Bacteria</taxon>
        <taxon>Pseudomonadati</taxon>
        <taxon>Pseudomonadota</taxon>
        <taxon>Alphaproteobacteria</taxon>
        <taxon>Caulobacterales</taxon>
        <taxon>Caulobacteraceae</taxon>
        <taxon>Brevundimonas</taxon>
    </lineage>
</organism>
<accession>A0A7Z8Y168</accession>
<gene>
    <name evidence="2" type="ORF">BREV_BREV_03323</name>
</gene>
<dbReference type="AlphaFoldDB" id="A0A7Z8Y168"/>
<dbReference type="RefSeq" id="WP_154726975.1">
    <property type="nucleotide sequence ID" value="NZ_UXHF01000120.1"/>
</dbReference>
<reference evidence="2 3" key="1">
    <citation type="submission" date="2018-11" db="EMBL/GenBank/DDBJ databases">
        <authorList>
            <person name="Peiro R."/>
            <person name="Begona"/>
            <person name="Cbmso G."/>
            <person name="Lopez M."/>
            <person name="Gonzalez S."/>
            <person name="Sacristan E."/>
            <person name="Castillo E."/>
        </authorList>
    </citation>
    <scope>NUCLEOTIDE SEQUENCE [LARGE SCALE GENOMIC DNA]</scope>
    <source>
        <strain evidence="2">Brev_genome</strain>
    </source>
</reference>
<keyword evidence="1" id="KW-0472">Membrane</keyword>
<evidence type="ECO:0000256" key="1">
    <source>
        <dbReference type="SAM" id="Phobius"/>
    </source>
</evidence>
<feature type="transmembrane region" description="Helical" evidence="1">
    <location>
        <begin position="113"/>
        <end position="132"/>
    </location>
</feature>
<dbReference type="EMBL" id="UXHF01000120">
    <property type="protein sequence ID" value="VDC48838.1"/>
    <property type="molecule type" value="Genomic_DNA"/>
</dbReference>
<name>A0A7Z8Y168_9CAUL</name>
<evidence type="ECO:0000313" key="3">
    <source>
        <dbReference type="Proteomes" id="UP000289220"/>
    </source>
</evidence>
<keyword evidence="1" id="KW-1133">Transmembrane helix</keyword>
<dbReference type="Proteomes" id="UP000289220">
    <property type="component" value="Unassembled WGS sequence"/>
</dbReference>
<evidence type="ECO:0008006" key="4">
    <source>
        <dbReference type="Google" id="ProtNLM"/>
    </source>
</evidence>
<keyword evidence="3" id="KW-1185">Reference proteome</keyword>
<protein>
    <recommendedName>
        <fullName evidence="4">DUF1269 domain-containing protein</fullName>
    </recommendedName>
</protein>
<sequence>MSQPDAPPIEVARVREVVGIADSRDAFDRIVEALLLAGVDRARISLMGSREAILDKLHHYYVEPTALAEVDQLPRRDLVTRDDAAALNVLVFGTLLAVATLGAGAIVVASGGAAAAALSAAVGGGVLATTLARSIRRRVLGEADPDMFEHDLAMGGLAIFVRVDDGQEEARALAILREHARNVHVHEVDLAKTLLDIPLGRIRPDPWLDDRPLAAPPNS</sequence>
<keyword evidence="1" id="KW-0812">Transmembrane</keyword>
<evidence type="ECO:0000313" key="2">
    <source>
        <dbReference type="EMBL" id="VDC48838.1"/>
    </source>
</evidence>
<comment type="caution">
    <text evidence="2">The sequence shown here is derived from an EMBL/GenBank/DDBJ whole genome shotgun (WGS) entry which is preliminary data.</text>
</comment>
<feature type="transmembrane region" description="Helical" evidence="1">
    <location>
        <begin position="85"/>
        <end position="107"/>
    </location>
</feature>
<proteinExistence type="predicted"/>